<comment type="caution">
    <text evidence="1">The sequence shown here is derived from an EMBL/GenBank/DDBJ whole genome shotgun (WGS) entry which is preliminary data.</text>
</comment>
<reference evidence="1" key="1">
    <citation type="submission" date="2016-10" db="EMBL/GenBank/DDBJ databases">
        <title>Sequence of Gallionella enrichment culture.</title>
        <authorList>
            <person name="Poehlein A."/>
            <person name="Muehling M."/>
            <person name="Daniel R."/>
        </authorList>
    </citation>
    <scope>NUCLEOTIDE SEQUENCE</scope>
</reference>
<accession>A0A1J5Q8B6</accession>
<gene>
    <name evidence="1" type="ORF">GALL_461850</name>
</gene>
<protein>
    <submittedName>
        <fullName evidence="1">Uncharacterized protein</fullName>
    </submittedName>
</protein>
<dbReference type="EMBL" id="MLJW01003378">
    <property type="protein sequence ID" value="OIQ72189.1"/>
    <property type="molecule type" value="Genomic_DNA"/>
</dbReference>
<dbReference type="AlphaFoldDB" id="A0A1J5Q8B6"/>
<evidence type="ECO:0000313" key="1">
    <source>
        <dbReference type="EMBL" id="OIQ72189.1"/>
    </source>
</evidence>
<organism evidence="1">
    <name type="scientific">mine drainage metagenome</name>
    <dbReference type="NCBI Taxonomy" id="410659"/>
    <lineage>
        <taxon>unclassified sequences</taxon>
        <taxon>metagenomes</taxon>
        <taxon>ecological metagenomes</taxon>
    </lineage>
</organism>
<proteinExistence type="predicted"/>
<sequence length="68" mass="7832">MQTNDSTWRQPPGLNDPHHTFYQCIASGGRVWRNDPLNGIQEWIDLERLEGDPTKIMLYGHKDLSIPA</sequence>
<name>A0A1J5Q8B6_9ZZZZ</name>